<keyword evidence="1" id="KW-0732">Signal</keyword>
<dbReference type="EMBL" id="CP138584">
    <property type="protein sequence ID" value="WPH00922.1"/>
    <property type="molecule type" value="Genomic_DNA"/>
</dbReference>
<dbReference type="PROSITE" id="PS51257">
    <property type="entry name" value="PROKAR_LIPOPROTEIN"/>
    <property type="match status" value="1"/>
</dbReference>
<evidence type="ECO:0000313" key="2">
    <source>
        <dbReference type="EMBL" id="WPH00922.1"/>
    </source>
</evidence>
<organism evidence="2 3">
    <name type="scientific">Acrodontium crateriforme</name>
    <dbReference type="NCBI Taxonomy" id="150365"/>
    <lineage>
        <taxon>Eukaryota</taxon>
        <taxon>Fungi</taxon>
        <taxon>Dikarya</taxon>
        <taxon>Ascomycota</taxon>
        <taxon>Pezizomycotina</taxon>
        <taxon>Dothideomycetes</taxon>
        <taxon>Dothideomycetidae</taxon>
        <taxon>Mycosphaerellales</taxon>
        <taxon>Teratosphaeriaceae</taxon>
        <taxon>Acrodontium</taxon>
    </lineage>
</organism>
<keyword evidence="3" id="KW-1185">Reference proteome</keyword>
<sequence length="164" mass="16105">MRFAAIVLAVAGLAAAQTTTTSASSAISTSGCGTQIDTIIASCLGTENAQLNACAANDWDCLCEQSGNVNTCYNNCPSDPNAFGVKQQMISYCNAAKAYGTTTVVTATASMTSSTASSMTASSTSSGEASTTSDAAATKTSNAAGDLAPAVGLLAAVFGVAALL</sequence>
<feature type="signal peptide" evidence="1">
    <location>
        <begin position="1"/>
        <end position="16"/>
    </location>
</feature>
<gene>
    <name evidence="2" type="ORF">R9X50_00375600</name>
</gene>
<reference evidence="2 3" key="1">
    <citation type="submission" date="2023-11" db="EMBL/GenBank/DDBJ databases">
        <title>An acidophilic fungus is an integral part of prey digestion in a carnivorous sundew plant.</title>
        <authorList>
            <person name="Tsai I.J."/>
        </authorList>
    </citation>
    <scope>NUCLEOTIDE SEQUENCE [LARGE SCALE GENOMIC DNA]</scope>
    <source>
        <strain evidence="2">169a</strain>
    </source>
</reference>
<accession>A0AAQ3M4S3</accession>
<dbReference type="Proteomes" id="UP001303373">
    <property type="component" value="Chromosome 5"/>
</dbReference>
<evidence type="ECO:0000313" key="3">
    <source>
        <dbReference type="Proteomes" id="UP001303373"/>
    </source>
</evidence>
<evidence type="ECO:0008006" key="4">
    <source>
        <dbReference type="Google" id="ProtNLM"/>
    </source>
</evidence>
<name>A0AAQ3M4S3_9PEZI</name>
<protein>
    <recommendedName>
        <fullName evidence="4">GPI anchored serine-threonine rich protein</fullName>
    </recommendedName>
</protein>
<feature type="chain" id="PRO_5042931622" description="GPI anchored serine-threonine rich protein" evidence="1">
    <location>
        <begin position="17"/>
        <end position="164"/>
    </location>
</feature>
<proteinExistence type="predicted"/>
<evidence type="ECO:0000256" key="1">
    <source>
        <dbReference type="SAM" id="SignalP"/>
    </source>
</evidence>
<dbReference type="AlphaFoldDB" id="A0AAQ3M4S3"/>